<proteinExistence type="inferred from homology"/>
<evidence type="ECO:0000256" key="5">
    <source>
        <dbReference type="SAM" id="SignalP"/>
    </source>
</evidence>
<dbReference type="InterPro" id="IPR051792">
    <property type="entry name" value="GGT_bact"/>
</dbReference>
<dbReference type="OrthoDB" id="9781342at2"/>
<evidence type="ECO:0000313" key="7">
    <source>
        <dbReference type="Proteomes" id="UP000199473"/>
    </source>
</evidence>
<dbReference type="Pfam" id="PF01019">
    <property type="entry name" value="G_glu_transpept"/>
    <property type="match status" value="1"/>
</dbReference>
<dbReference type="SUPFAM" id="SSF56235">
    <property type="entry name" value="N-terminal nucleophile aminohydrolases (Ntn hydrolases)"/>
    <property type="match status" value="1"/>
</dbReference>
<name>A0A1I4CVL2_9PROT</name>
<dbReference type="Gene3D" id="3.60.20.40">
    <property type="match status" value="1"/>
</dbReference>
<gene>
    <name evidence="6" type="ORF">SAMN02745775_108158</name>
</gene>
<sequence>MRRLLALLLLAASPAAAEPARAPRQMVATASPQATAAALSILRDGGTAVDAAIAAQAALSVVEPHASGLLGGAFVLVWDEGQRRLRYYEGIASAPAASADRLTAGGVGPATVARSGRAVAVPGAIAALALAREAHGRLHWAELIGPAIALAEQGFPLPPYLAQVIRARAAELRRVPTLRALYFDAAGEPLVAGTPFRNPDQAEALRLLAVQGSAAIHGGPIGQALVEATQAHAVPGWITLDDLRAYRAVERDPVCMVAFAHQVCTAAPPSSGGVAVLQTLGIAERLGIARQARDSAEAAHLFLEASRLATADRRRWIGDPDRVAVPLRGLVDARYLDDRAALASADRAMANVAPGTPPDQRGALPAESDPWAEAATTQIVIVDARGNAVSLTTTNNLNFGAELTAMGVTLNNGMTNFATSPGTAEAPAQNRLEPGKRPVTTMAPTMVMGADGRPVIVLGAGGGARIPDAVAAALVEMLAFGADAERATARPRIGAQNGVEELERGTPAEALAPALTALGHAPRAVVMNTGLQIIRRLPDGTLEGAADPRRDGIAAGD</sequence>
<dbReference type="Gene3D" id="1.10.246.130">
    <property type="match status" value="1"/>
</dbReference>
<dbReference type="InterPro" id="IPR043138">
    <property type="entry name" value="GGT_lsub"/>
</dbReference>
<dbReference type="InterPro" id="IPR043137">
    <property type="entry name" value="GGT_ssub_C"/>
</dbReference>
<dbReference type="EMBL" id="FOSQ01000008">
    <property type="protein sequence ID" value="SFK84056.1"/>
    <property type="molecule type" value="Genomic_DNA"/>
</dbReference>
<keyword evidence="4" id="KW-0865">Zymogen</keyword>
<organism evidence="6 7">
    <name type="scientific">Falsiroseomonas stagni DSM 19981</name>
    <dbReference type="NCBI Taxonomy" id="1123062"/>
    <lineage>
        <taxon>Bacteria</taxon>
        <taxon>Pseudomonadati</taxon>
        <taxon>Pseudomonadota</taxon>
        <taxon>Alphaproteobacteria</taxon>
        <taxon>Acetobacterales</taxon>
        <taxon>Roseomonadaceae</taxon>
        <taxon>Falsiroseomonas</taxon>
    </lineage>
</organism>
<comment type="similarity">
    <text evidence="1">Belongs to the gamma-glutamyltransferase family.</text>
</comment>
<evidence type="ECO:0000256" key="4">
    <source>
        <dbReference type="ARBA" id="ARBA00023145"/>
    </source>
</evidence>
<evidence type="ECO:0000256" key="2">
    <source>
        <dbReference type="ARBA" id="ARBA00022679"/>
    </source>
</evidence>
<feature type="chain" id="PRO_5011710607" evidence="5">
    <location>
        <begin position="18"/>
        <end position="557"/>
    </location>
</feature>
<dbReference type="STRING" id="1123062.SAMN02745775_108158"/>
<dbReference type="Proteomes" id="UP000199473">
    <property type="component" value="Unassembled WGS sequence"/>
</dbReference>
<reference evidence="6 7" key="1">
    <citation type="submission" date="2016-10" db="EMBL/GenBank/DDBJ databases">
        <authorList>
            <person name="de Groot N.N."/>
        </authorList>
    </citation>
    <scope>NUCLEOTIDE SEQUENCE [LARGE SCALE GENOMIC DNA]</scope>
    <source>
        <strain evidence="6 7">DSM 19981</strain>
    </source>
</reference>
<dbReference type="PANTHER" id="PTHR43199:SF1">
    <property type="entry name" value="GLUTATHIONE HYDROLASE PROENZYME"/>
    <property type="match status" value="1"/>
</dbReference>
<feature type="signal peptide" evidence="5">
    <location>
        <begin position="1"/>
        <end position="17"/>
    </location>
</feature>
<protein>
    <submittedName>
        <fullName evidence="6">Gamma-glutamyltranspeptidase / glutathione hydrolase</fullName>
    </submittedName>
</protein>
<keyword evidence="3 6" id="KW-0378">Hydrolase</keyword>
<evidence type="ECO:0000313" key="6">
    <source>
        <dbReference type="EMBL" id="SFK84056.1"/>
    </source>
</evidence>
<evidence type="ECO:0000256" key="1">
    <source>
        <dbReference type="ARBA" id="ARBA00009381"/>
    </source>
</evidence>
<dbReference type="InterPro" id="IPR029055">
    <property type="entry name" value="Ntn_hydrolases_N"/>
</dbReference>
<dbReference type="AlphaFoldDB" id="A0A1I4CVL2"/>
<evidence type="ECO:0000256" key="3">
    <source>
        <dbReference type="ARBA" id="ARBA00022801"/>
    </source>
</evidence>
<dbReference type="PANTHER" id="PTHR43199">
    <property type="entry name" value="GLUTATHIONE HYDROLASE"/>
    <property type="match status" value="1"/>
</dbReference>
<dbReference type="PRINTS" id="PR01210">
    <property type="entry name" value="GGTRANSPTASE"/>
</dbReference>
<dbReference type="GO" id="GO:0016787">
    <property type="term" value="F:hydrolase activity"/>
    <property type="evidence" value="ECO:0007669"/>
    <property type="project" value="UniProtKB-KW"/>
</dbReference>
<dbReference type="GO" id="GO:0016740">
    <property type="term" value="F:transferase activity"/>
    <property type="evidence" value="ECO:0007669"/>
    <property type="project" value="UniProtKB-KW"/>
</dbReference>
<keyword evidence="2" id="KW-0808">Transferase</keyword>
<dbReference type="RefSeq" id="WP_092961605.1">
    <property type="nucleotide sequence ID" value="NZ_FOSQ01000008.1"/>
</dbReference>
<accession>A0A1I4CVL2</accession>
<keyword evidence="5" id="KW-0732">Signal</keyword>
<keyword evidence="7" id="KW-1185">Reference proteome</keyword>